<proteinExistence type="predicted"/>
<evidence type="ECO:0008006" key="3">
    <source>
        <dbReference type="Google" id="ProtNLM"/>
    </source>
</evidence>
<dbReference type="OrthoDB" id="8065844at2"/>
<protein>
    <recommendedName>
        <fullName evidence="3">Butirosin biosynthesis protein H-like</fullName>
    </recommendedName>
</protein>
<dbReference type="Proteomes" id="UP000295447">
    <property type="component" value="Unassembled WGS sequence"/>
</dbReference>
<organism evidence="1 2">
    <name type="scientific">Kribbella kalugense</name>
    <dbReference type="NCBI Taxonomy" id="2512221"/>
    <lineage>
        <taxon>Bacteria</taxon>
        <taxon>Bacillati</taxon>
        <taxon>Actinomycetota</taxon>
        <taxon>Actinomycetes</taxon>
        <taxon>Propionibacteriales</taxon>
        <taxon>Kribbellaceae</taxon>
        <taxon>Kribbella</taxon>
    </lineage>
</organism>
<evidence type="ECO:0000313" key="2">
    <source>
        <dbReference type="Proteomes" id="UP000295447"/>
    </source>
</evidence>
<keyword evidence="2" id="KW-1185">Reference proteome</keyword>
<dbReference type="AlphaFoldDB" id="A0A4R8A557"/>
<comment type="caution">
    <text evidence="1">The sequence shown here is derived from an EMBL/GenBank/DDBJ whole genome shotgun (WGS) entry which is preliminary data.</text>
</comment>
<reference evidence="1 2" key="1">
    <citation type="submission" date="2019-03" db="EMBL/GenBank/DDBJ databases">
        <title>Genomic Encyclopedia of Type Strains, Phase III (KMG-III): the genomes of soil and plant-associated and newly described type strains.</title>
        <authorList>
            <person name="Whitman W."/>
        </authorList>
    </citation>
    <scope>NUCLEOTIDE SEQUENCE [LARGE SCALE GENOMIC DNA]</scope>
    <source>
        <strain evidence="1 2">VKM Ac-2570</strain>
    </source>
</reference>
<gene>
    <name evidence="1" type="ORF">EV650_2273</name>
</gene>
<name>A0A4R8A557_9ACTN</name>
<dbReference type="EMBL" id="SODF01000001">
    <property type="protein sequence ID" value="TDW23420.1"/>
    <property type="molecule type" value="Genomic_DNA"/>
</dbReference>
<evidence type="ECO:0000313" key="1">
    <source>
        <dbReference type="EMBL" id="TDW23420.1"/>
    </source>
</evidence>
<accession>A0A4R8A557</accession>
<dbReference type="RefSeq" id="WP_134118014.1">
    <property type="nucleotide sequence ID" value="NZ_SODF01000001.1"/>
</dbReference>
<sequence length="304" mass="32430">MLPYTGSGPYCYSNSLAMILGDQAPTPAVIEVLTGSPFGVQLISGRVPLFDPYGWDPDLGLDAAIELLGWTCDASGASSADEALDRLRTALLDGPVLVGPVEMGLLLHQPGAGTPIEADHFLAVLAVDGDRVLMHDPHGFPYATLPLDAFLAAWRAESISYRRYGYGMRSGFQRVREVTADDALRVSMPAAKAWLSLRDDVQISPGTVGNEAALERFAEMIEQGKDEAVRGMMTHFAVRVGTRRLVDAATATARIGLLDASAILDTQARLVGSLQYELTAGSPTAAAATVRKLQPTYAELSRAL</sequence>